<accession>A0A9P5UGW5</accession>
<dbReference type="InterPro" id="IPR000953">
    <property type="entry name" value="Chromo/chromo_shadow_dom"/>
</dbReference>
<dbReference type="Gene3D" id="2.40.50.40">
    <property type="match status" value="2"/>
</dbReference>
<organism evidence="5 6">
    <name type="scientific">Rhodocollybia butyracea</name>
    <dbReference type="NCBI Taxonomy" id="206335"/>
    <lineage>
        <taxon>Eukaryota</taxon>
        <taxon>Fungi</taxon>
        <taxon>Dikarya</taxon>
        <taxon>Basidiomycota</taxon>
        <taxon>Agaricomycotina</taxon>
        <taxon>Agaricomycetes</taxon>
        <taxon>Agaricomycetidae</taxon>
        <taxon>Agaricales</taxon>
        <taxon>Marasmiineae</taxon>
        <taxon>Omphalotaceae</taxon>
        <taxon>Rhodocollybia</taxon>
    </lineage>
</organism>
<reference evidence="5" key="1">
    <citation type="submission" date="2020-11" db="EMBL/GenBank/DDBJ databases">
        <authorList>
            <consortium name="DOE Joint Genome Institute"/>
            <person name="Ahrendt S."/>
            <person name="Riley R."/>
            <person name="Andreopoulos W."/>
            <person name="Labutti K."/>
            <person name="Pangilinan J."/>
            <person name="Ruiz-Duenas F.J."/>
            <person name="Barrasa J.M."/>
            <person name="Sanchez-Garcia M."/>
            <person name="Camarero S."/>
            <person name="Miyauchi S."/>
            <person name="Serrano A."/>
            <person name="Linde D."/>
            <person name="Babiker R."/>
            <person name="Drula E."/>
            <person name="Ayuso-Fernandez I."/>
            <person name="Pacheco R."/>
            <person name="Padilla G."/>
            <person name="Ferreira P."/>
            <person name="Barriuso J."/>
            <person name="Kellner H."/>
            <person name="Castanera R."/>
            <person name="Alfaro M."/>
            <person name="Ramirez L."/>
            <person name="Pisabarro A.G."/>
            <person name="Kuo A."/>
            <person name="Tritt A."/>
            <person name="Lipzen A."/>
            <person name="He G."/>
            <person name="Yan M."/>
            <person name="Ng V."/>
            <person name="Cullen D."/>
            <person name="Martin F."/>
            <person name="Rosso M.-N."/>
            <person name="Henrissat B."/>
            <person name="Hibbett D."/>
            <person name="Martinez A.T."/>
            <person name="Grigoriev I.V."/>
        </authorList>
    </citation>
    <scope>NUCLEOTIDE SEQUENCE</scope>
    <source>
        <strain evidence="5">AH 40177</strain>
    </source>
</reference>
<feature type="compositionally biased region" description="Basic and acidic residues" evidence="3">
    <location>
        <begin position="149"/>
        <end position="162"/>
    </location>
</feature>
<dbReference type="Pfam" id="PF01393">
    <property type="entry name" value="Chromo_shadow"/>
    <property type="match status" value="1"/>
</dbReference>
<dbReference type="GO" id="GO:0006338">
    <property type="term" value="P:chromatin remodeling"/>
    <property type="evidence" value="ECO:0007669"/>
    <property type="project" value="UniProtKB-ARBA"/>
</dbReference>
<sequence length="251" mass="28786">MARSPSIVADSEGNAGDAPDDASMKDVANGEESGEEEEEYEIEQILKHNRGQFPDGRIGYFVKWKNYGPEHNSWVDEEDAGNAQELIDNYWNKKNTRKSETASARKGRKSAAATDSPEPSKKRRKSVKEDDEEQASVSVSTKKKRTTKKKSESVEPELAQKDAEEEDDELVATESYMQQFMKQVSWEKMIARVDTVEKPGDNEDLVVYFRLKKDNKRVRLPARTCNEKFPQSMIKFYEANLKWKETEMVVD</sequence>
<dbReference type="EMBL" id="JADNRY010000002">
    <property type="protein sequence ID" value="KAF9077988.1"/>
    <property type="molecule type" value="Genomic_DNA"/>
</dbReference>
<comment type="subcellular location">
    <subcellularLocation>
        <location evidence="1">Nucleus</location>
    </subcellularLocation>
</comment>
<evidence type="ECO:0000313" key="5">
    <source>
        <dbReference type="EMBL" id="KAF9077988.1"/>
    </source>
</evidence>
<dbReference type="InterPro" id="IPR023780">
    <property type="entry name" value="Chromo_domain"/>
</dbReference>
<dbReference type="SMART" id="SM00298">
    <property type="entry name" value="CHROMO"/>
    <property type="match status" value="1"/>
</dbReference>
<evidence type="ECO:0000256" key="2">
    <source>
        <dbReference type="ARBA" id="ARBA00023242"/>
    </source>
</evidence>
<dbReference type="GO" id="GO:0005634">
    <property type="term" value="C:nucleus"/>
    <property type="evidence" value="ECO:0007669"/>
    <property type="project" value="UniProtKB-SubCell"/>
</dbReference>
<feature type="domain" description="Chromo" evidence="4">
    <location>
        <begin position="40"/>
        <end position="102"/>
    </location>
</feature>
<dbReference type="Pfam" id="PF00385">
    <property type="entry name" value="Chromo"/>
    <property type="match status" value="1"/>
</dbReference>
<dbReference type="OrthoDB" id="433924at2759"/>
<dbReference type="InterPro" id="IPR016197">
    <property type="entry name" value="Chromo-like_dom_sf"/>
</dbReference>
<dbReference type="InterPro" id="IPR008251">
    <property type="entry name" value="Chromo_shadow_dom"/>
</dbReference>
<gene>
    <name evidence="5" type="ORF">BDP27DRAFT_1412902</name>
</gene>
<dbReference type="Proteomes" id="UP000772434">
    <property type="component" value="Unassembled WGS sequence"/>
</dbReference>
<dbReference type="PANTHER" id="PTHR22812">
    <property type="entry name" value="CHROMOBOX PROTEIN"/>
    <property type="match status" value="1"/>
</dbReference>
<dbReference type="SUPFAM" id="SSF54160">
    <property type="entry name" value="Chromo domain-like"/>
    <property type="match status" value="2"/>
</dbReference>
<feature type="region of interest" description="Disordered" evidence="3">
    <location>
        <begin position="1"/>
        <end position="41"/>
    </location>
</feature>
<dbReference type="SMART" id="SM00300">
    <property type="entry name" value="ChSh"/>
    <property type="match status" value="1"/>
</dbReference>
<comment type="caution">
    <text evidence="5">The sequence shown here is derived from an EMBL/GenBank/DDBJ whole genome shotgun (WGS) entry which is preliminary data.</text>
</comment>
<evidence type="ECO:0000313" key="6">
    <source>
        <dbReference type="Proteomes" id="UP000772434"/>
    </source>
</evidence>
<name>A0A9P5UGW5_9AGAR</name>
<proteinExistence type="predicted"/>
<feature type="compositionally biased region" description="Acidic residues" evidence="3">
    <location>
        <begin position="32"/>
        <end position="41"/>
    </location>
</feature>
<evidence type="ECO:0000256" key="1">
    <source>
        <dbReference type="ARBA" id="ARBA00004123"/>
    </source>
</evidence>
<dbReference type="InterPro" id="IPR051219">
    <property type="entry name" value="Heterochromatin_chromo-domain"/>
</dbReference>
<evidence type="ECO:0000259" key="4">
    <source>
        <dbReference type="PROSITE" id="PS50013"/>
    </source>
</evidence>
<dbReference type="PROSITE" id="PS50013">
    <property type="entry name" value="CHROMO_2"/>
    <property type="match status" value="1"/>
</dbReference>
<evidence type="ECO:0000256" key="3">
    <source>
        <dbReference type="SAM" id="MobiDB-lite"/>
    </source>
</evidence>
<keyword evidence="2" id="KW-0539">Nucleus</keyword>
<dbReference type="AlphaFoldDB" id="A0A9P5UGW5"/>
<keyword evidence="6" id="KW-1185">Reference proteome</keyword>
<feature type="region of interest" description="Disordered" evidence="3">
    <location>
        <begin position="88"/>
        <end position="169"/>
    </location>
</feature>
<protein>
    <recommendedName>
        <fullName evidence="4">Chromo domain-containing protein</fullName>
    </recommendedName>
</protein>